<dbReference type="InterPro" id="IPR016171">
    <property type="entry name" value="Vanillyl_alc_oxidase_C-sub2"/>
</dbReference>
<dbReference type="PANTHER" id="PTHR46568:SF1">
    <property type="entry name" value="ALKYLDIHYDROXYACETONEPHOSPHATE SYNTHASE, PEROXISOMAL"/>
    <property type="match status" value="1"/>
</dbReference>
<evidence type="ECO:0000259" key="4">
    <source>
        <dbReference type="PROSITE" id="PS51387"/>
    </source>
</evidence>
<dbReference type="Gene3D" id="3.40.462.40">
    <property type="entry name" value="FAD-linked oxidase, cap domain/gating helix"/>
    <property type="match status" value="1"/>
</dbReference>
<reference evidence="5 6" key="1">
    <citation type="submission" date="2020-08" db="EMBL/GenBank/DDBJ databases">
        <title>Functional genomics of gut bacteria from endangered species of beetles.</title>
        <authorList>
            <person name="Carlos-Shanley C."/>
        </authorList>
    </citation>
    <scope>NUCLEOTIDE SEQUENCE [LARGE SCALE GENOMIC DNA]</scope>
    <source>
        <strain evidence="5 6">S00124</strain>
    </source>
</reference>
<dbReference type="Gene3D" id="3.30.465.10">
    <property type="match status" value="1"/>
</dbReference>
<protein>
    <submittedName>
        <fullName evidence="5">Alkyldihydroxyacetonephosphate synthase</fullName>
        <ecNumber evidence="5">2.5.1.26</ecNumber>
    </submittedName>
</protein>
<dbReference type="InterPro" id="IPR016166">
    <property type="entry name" value="FAD-bd_PCMH"/>
</dbReference>
<keyword evidence="2" id="KW-0285">Flavoprotein</keyword>
<keyword evidence="3" id="KW-0274">FAD</keyword>
<dbReference type="InterPro" id="IPR016169">
    <property type="entry name" value="FAD-bd_PCMH_sub2"/>
</dbReference>
<gene>
    <name evidence="5" type="ORF">HNP33_003229</name>
</gene>
<evidence type="ECO:0000313" key="6">
    <source>
        <dbReference type="Proteomes" id="UP000562492"/>
    </source>
</evidence>
<keyword evidence="5" id="KW-0808">Transferase</keyword>
<dbReference type="InterPro" id="IPR036318">
    <property type="entry name" value="FAD-bd_PCMH-like_sf"/>
</dbReference>
<dbReference type="EC" id="2.5.1.26" evidence="5"/>
<feature type="domain" description="FAD-binding PCMH-type" evidence="4">
    <location>
        <begin position="87"/>
        <end position="267"/>
    </location>
</feature>
<comment type="similarity">
    <text evidence="1">Belongs to the FAD-binding oxidoreductase/transferase type 4 family.</text>
</comment>
<name>A0ABR6RIX3_9BURK</name>
<accession>A0ABR6RIX3</accession>
<dbReference type="GO" id="GO:0008609">
    <property type="term" value="F:alkylglycerone-phosphate synthase activity"/>
    <property type="evidence" value="ECO:0007669"/>
    <property type="project" value="UniProtKB-EC"/>
</dbReference>
<dbReference type="Pfam" id="PF02913">
    <property type="entry name" value="FAD-oxidase_C"/>
    <property type="match status" value="1"/>
</dbReference>
<dbReference type="SUPFAM" id="SSF56176">
    <property type="entry name" value="FAD-binding/transporter-associated domain-like"/>
    <property type="match status" value="1"/>
</dbReference>
<evidence type="ECO:0000256" key="3">
    <source>
        <dbReference type="ARBA" id="ARBA00022827"/>
    </source>
</evidence>
<dbReference type="InterPro" id="IPR016164">
    <property type="entry name" value="FAD-linked_Oxase-like_C"/>
</dbReference>
<sequence>MLSKDAIKRGYNRRNYVVGAHTPPAYAAGITEFGGPAGLQRDPVLVTQAQVEALQKVADKVETAREAVIAGTRDWWARTMVAETSGQPATPDAVIVHASQVAQIQAVMRIANAHGIPVTVAGGRSNVTGAALPVRGGIVLDICQLNMLVDFDEVSQVVNVEAGMFGDVFEETIQGQFKMTMGHWPSSFGISTVGGWVACRGAGQLSTRYGKIEDMVYGMDVVLADGSLITVGGYPRAAIGSDLQQLFIGSEGTLGIIVRIRFKLHRLPDYGKAIAYEFSTFAQGLEACRQIMQQGANPAALRLYDALESGVQFNRPTTNVLMIADEGAPEMVDAVMQICERVCKATGTELDGAAILERWLDTRYLTGKSAEGFKKSPGFVADTLEMSGCWRDLPAIYDEVVKAIASVPGTLAGSAHQSHAYVDGACLYFSLRGEVEVGKRADWYRAAWDAANAVILRYNATLSHHHGVGLLRAPYMAESLGTAFSLLQLTKKMLDPKNLLNPGKLGLSDEVTP</sequence>
<dbReference type="PANTHER" id="PTHR46568">
    <property type="entry name" value="ALKYLDIHYDROXYACETONEPHOSPHATE SYNTHASE, PEROXISOMAL"/>
    <property type="match status" value="1"/>
</dbReference>
<dbReference type="Proteomes" id="UP000562492">
    <property type="component" value="Unassembled WGS sequence"/>
</dbReference>
<dbReference type="Gene3D" id="1.10.45.10">
    <property type="entry name" value="Vanillyl-alcohol Oxidase, Chain A, domain 4"/>
    <property type="match status" value="1"/>
</dbReference>
<dbReference type="Pfam" id="PF01565">
    <property type="entry name" value="FAD_binding_4"/>
    <property type="match status" value="1"/>
</dbReference>
<evidence type="ECO:0000256" key="1">
    <source>
        <dbReference type="ARBA" id="ARBA00008000"/>
    </source>
</evidence>
<dbReference type="InterPro" id="IPR025650">
    <property type="entry name" value="Alkyl-DHAP_Synthase"/>
</dbReference>
<keyword evidence="6" id="KW-1185">Reference proteome</keyword>
<dbReference type="InterPro" id="IPR006094">
    <property type="entry name" value="Oxid_FAD_bind_N"/>
</dbReference>
<dbReference type="InterPro" id="IPR004113">
    <property type="entry name" value="FAD-bd_oxidored_4_C"/>
</dbReference>
<dbReference type="EMBL" id="JACHKZ010000023">
    <property type="protein sequence ID" value="MBB6579119.1"/>
    <property type="molecule type" value="Genomic_DNA"/>
</dbReference>
<comment type="caution">
    <text evidence="5">The sequence shown here is derived from an EMBL/GenBank/DDBJ whole genome shotgun (WGS) entry which is preliminary data.</text>
</comment>
<dbReference type="PROSITE" id="PS51387">
    <property type="entry name" value="FAD_PCMH"/>
    <property type="match status" value="1"/>
</dbReference>
<dbReference type="RefSeq" id="WP_184710136.1">
    <property type="nucleotide sequence ID" value="NZ_JACHKZ010000023.1"/>
</dbReference>
<evidence type="ECO:0000313" key="5">
    <source>
        <dbReference type="EMBL" id="MBB6579119.1"/>
    </source>
</evidence>
<evidence type="ECO:0000256" key="2">
    <source>
        <dbReference type="ARBA" id="ARBA00022630"/>
    </source>
</evidence>
<organism evidence="5 6">
    <name type="scientific">Comamonas odontotermitis</name>
    <dbReference type="NCBI Taxonomy" id="379895"/>
    <lineage>
        <taxon>Bacteria</taxon>
        <taxon>Pseudomonadati</taxon>
        <taxon>Pseudomonadota</taxon>
        <taxon>Betaproteobacteria</taxon>
        <taxon>Burkholderiales</taxon>
        <taxon>Comamonadaceae</taxon>
        <taxon>Comamonas</taxon>
    </lineage>
</organism>
<dbReference type="SUPFAM" id="SSF55103">
    <property type="entry name" value="FAD-linked oxidases, C-terminal domain"/>
    <property type="match status" value="1"/>
</dbReference>
<proteinExistence type="inferred from homology"/>